<dbReference type="AlphaFoldDB" id="K3XNW9"/>
<reference evidence="2" key="2">
    <citation type="submission" date="2018-08" db="UniProtKB">
        <authorList>
            <consortium name="EnsemblPlants"/>
        </authorList>
    </citation>
    <scope>IDENTIFICATION</scope>
    <source>
        <strain evidence="2">Yugu1</strain>
    </source>
</reference>
<evidence type="ECO:0000256" key="1">
    <source>
        <dbReference type="SAM" id="MobiDB-lite"/>
    </source>
</evidence>
<dbReference type="Proteomes" id="UP000004995">
    <property type="component" value="Unassembled WGS sequence"/>
</dbReference>
<feature type="region of interest" description="Disordered" evidence="1">
    <location>
        <begin position="1"/>
        <end position="32"/>
    </location>
</feature>
<feature type="compositionally biased region" description="Basic and acidic residues" evidence="1">
    <location>
        <begin position="10"/>
        <end position="21"/>
    </location>
</feature>
<organism evidence="2 3">
    <name type="scientific">Setaria italica</name>
    <name type="common">Foxtail millet</name>
    <name type="synonym">Panicum italicum</name>
    <dbReference type="NCBI Taxonomy" id="4555"/>
    <lineage>
        <taxon>Eukaryota</taxon>
        <taxon>Viridiplantae</taxon>
        <taxon>Streptophyta</taxon>
        <taxon>Embryophyta</taxon>
        <taxon>Tracheophyta</taxon>
        <taxon>Spermatophyta</taxon>
        <taxon>Magnoliopsida</taxon>
        <taxon>Liliopsida</taxon>
        <taxon>Poales</taxon>
        <taxon>Poaceae</taxon>
        <taxon>PACMAD clade</taxon>
        <taxon>Panicoideae</taxon>
        <taxon>Panicodae</taxon>
        <taxon>Paniceae</taxon>
        <taxon>Cenchrinae</taxon>
        <taxon>Setaria</taxon>
    </lineage>
</organism>
<evidence type="ECO:0000313" key="2">
    <source>
        <dbReference type="EnsemblPlants" id="KQL03196"/>
    </source>
</evidence>
<protein>
    <submittedName>
        <fullName evidence="2">Uncharacterized protein</fullName>
    </submittedName>
</protein>
<dbReference type="HOGENOM" id="CLU_2626648_0_0_1"/>
<reference evidence="3" key="1">
    <citation type="journal article" date="2012" name="Nat. Biotechnol.">
        <title>Reference genome sequence of the model plant Setaria.</title>
        <authorList>
            <person name="Bennetzen J.L."/>
            <person name="Schmutz J."/>
            <person name="Wang H."/>
            <person name="Percifield R."/>
            <person name="Hawkins J."/>
            <person name="Pontaroli A.C."/>
            <person name="Estep M."/>
            <person name="Feng L."/>
            <person name="Vaughn J.N."/>
            <person name="Grimwood J."/>
            <person name="Jenkins J."/>
            <person name="Barry K."/>
            <person name="Lindquist E."/>
            <person name="Hellsten U."/>
            <person name="Deshpande S."/>
            <person name="Wang X."/>
            <person name="Wu X."/>
            <person name="Mitros T."/>
            <person name="Triplett J."/>
            <person name="Yang X."/>
            <person name="Ye C.Y."/>
            <person name="Mauro-Herrera M."/>
            <person name="Wang L."/>
            <person name="Li P."/>
            <person name="Sharma M."/>
            <person name="Sharma R."/>
            <person name="Ronald P.C."/>
            <person name="Panaud O."/>
            <person name="Kellogg E.A."/>
            <person name="Brutnell T.P."/>
            <person name="Doust A.N."/>
            <person name="Tuskan G.A."/>
            <person name="Rokhsar D."/>
            <person name="Devos K.M."/>
        </authorList>
    </citation>
    <scope>NUCLEOTIDE SEQUENCE [LARGE SCALE GENOMIC DNA]</scope>
    <source>
        <strain evidence="3">cv. Yugu1</strain>
    </source>
</reference>
<dbReference type="EnsemblPlants" id="KQL03196">
    <property type="protein sequence ID" value="KQL03196"/>
    <property type="gene ID" value="SETIT_003592mg"/>
</dbReference>
<dbReference type="Gramene" id="KQL03196">
    <property type="protein sequence ID" value="KQL03196"/>
    <property type="gene ID" value="SETIT_003592mg"/>
</dbReference>
<sequence length="78" mass="9013">MAGRPKRQGRKEPKERRDGAARQRSRPGTHRSFGLHARQHLIAVCLLASACGVSYVCRQRRVLQFLAFFFSCCWLFSF</sequence>
<evidence type="ECO:0000313" key="3">
    <source>
        <dbReference type="Proteomes" id="UP000004995"/>
    </source>
</evidence>
<name>K3XNW9_SETIT</name>
<dbReference type="InParanoid" id="K3XNW9"/>
<proteinExistence type="predicted"/>
<dbReference type="EMBL" id="AGNK02002731">
    <property type="status" value="NOT_ANNOTATED_CDS"/>
    <property type="molecule type" value="Genomic_DNA"/>
</dbReference>
<keyword evidence="3" id="KW-1185">Reference proteome</keyword>
<accession>K3XNW9</accession>